<dbReference type="InterPro" id="IPR036895">
    <property type="entry name" value="Uracil-DNA_glycosylase-like_sf"/>
</dbReference>
<dbReference type="RefSeq" id="WP_379821227.1">
    <property type="nucleotide sequence ID" value="NZ_JBHUMD010000026.1"/>
</dbReference>
<dbReference type="Pfam" id="PF03167">
    <property type="entry name" value="UDG"/>
    <property type="match status" value="1"/>
</dbReference>
<name>A0ABW5NVH8_9FLAO</name>
<sequence length="164" mass="19395">MKKAFLPFAYKDSLILILGTMPGEKSLELGEYYGNKGNQFWRLIFTVFNLPLEHEYSKKINLLKEHRIAIWDVLEYCEREGSLDSNIRNEKANDFENFYHNYPNIKHVLFSSKNAEKYYLKYIGKRLDLNYDTLPSPSGANATKNFEEKLDEWKKKILPLIMND</sequence>
<dbReference type="InterPro" id="IPR026353">
    <property type="entry name" value="Hypoxan-DNA_Glyclase"/>
</dbReference>
<keyword evidence="2" id="KW-0378">Hydrolase</keyword>
<proteinExistence type="predicted"/>
<evidence type="ECO:0000313" key="3">
    <source>
        <dbReference type="Proteomes" id="UP001597480"/>
    </source>
</evidence>
<accession>A0ABW5NVH8</accession>
<dbReference type="CDD" id="cd10032">
    <property type="entry name" value="UDG-F6_HDG"/>
    <property type="match status" value="1"/>
</dbReference>
<evidence type="ECO:0000259" key="1">
    <source>
        <dbReference type="Pfam" id="PF03167"/>
    </source>
</evidence>
<reference evidence="3" key="1">
    <citation type="journal article" date="2019" name="Int. J. Syst. Evol. Microbiol.">
        <title>The Global Catalogue of Microorganisms (GCM) 10K type strain sequencing project: providing services to taxonomists for standard genome sequencing and annotation.</title>
        <authorList>
            <consortium name="The Broad Institute Genomics Platform"/>
            <consortium name="The Broad Institute Genome Sequencing Center for Infectious Disease"/>
            <person name="Wu L."/>
            <person name="Ma J."/>
        </authorList>
    </citation>
    <scope>NUCLEOTIDE SEQUENCE [LARGE SCALE GENOMIC DNA]</scope>
    <source>
        <strain evidence="3">KCTC 42107</strain>
    </source>
</reference>
<dbReference type="EC" id="3.2.2.15" evidence="2"/>
<evidence type="ECO:0000313" key="2">
    <source>
        <dbReference type="EMBL" id="MFD2602793.1"/>
    </source>
</evidence>
<organism evidence="2 3">
    <name type="scientific">Flavobacterium suzhouense</name>
    <dbReference type="NCBI Taxonomy" id="1529638"/>
    <lineage>
        <taxon>Bacteria</taxon>
        <taxon>Pseudomonadati</taxon>
        <taxon>Bacteroidota</taxon>
        <taxon>Flavobacteriia</taxon>
        <taxon>Flavobacteriales</taxon>
        <taxon>Flavobacteriaceae</taxon>
        <taxon>Flavobacterium</taxon>
    </lineage>
</organism>
<dbReference type="Proteomes" id="UP001597480">
    <property type="component" value="Unassembled WGS sequence"/>
</dbReference>
<comment type="caution">
    <text evidence="2">The sequence shown here is derived from an EMBL/GenBank/DDBJ whole genome shotgun (WGS) entry which is preliminary data.</text>
</comment>
<dbReference type="InterPro" id="IPR005122">
    <property type="entry name" value="Uracil-DNA_glycosylase-like"/>
</dbReference>
<keyword evidence="2" id="KW-0326">Glycosidase</keyword>
<dbReference type="SUPFAM" id="SSF52141">
    <property type="entry name" value="Uracil-DNA glycosylase-like"/>
    <property type="match status" value="1"/>
</dbReference>
<dbReference type="Gene3D" id="3.40.470.10">
    <property type="entry name" value="Uracil-DNA glycosylase-like domain"/>
    <property type="match status" value="1"/>
</dbReference>
<dbReference type="EMBL" id="JBHUMD010000026">
    <property type="protein sequence ID" value="MFD2602793.1"/>
    <property type="molecule type" value="Genomic_DNA"/>
</dbReference>
<dbReference type="GO" id="GO:0033958">
    <property type="term" value="F:DNA-deoxyinosine glycosylase activity"/>
    <property type="evidence" value="ECO:0007669"/>
    <property type="project" value="UniProtKB-EC"/>
</dbReference>
<feature type="domain" description="Uracil-DNA glycosylase-like" evidence="1">
    <location>
        <begin position="12"/>
        <end position="157"/>
    </location>
</feature>
<dbReference type="NCBIfam" id="TIGR04274">
    <property type="entry name" value="hypoxanDNAglyco"/>
    <property type="match status" value="1"/>
</dbReference>
<gene>
    <name evidence="2" type="ORF">ACFSR3_12050</name>
</gene>
<protein>
    <submittedName>
        <fullName evidence="2">DNA-deoxyinosine glycosylase</fullName>
        <ecNumber evidence="2">3.2.2.15</ecNumber>
    </submittedName>
</protein>
<keyword evidence="3" id="KW-1185">Reference proteome</keyword>